<reference evidence="2 3" key="1">
    <citation type="journal article" date="2016" name="Genome Announc.">
        <title>Complete Genome Sequence of Thiostrepton-Producing Streptomyces laurentii ATCC 31255.</title>
        <authorList>
            <person name="Doi K."/>
            <person name="Fujino Y."/>
            <person name="Nagayoshi Y."/>
            <person name="Ohshima T."/>
            <person name="Ogata S."/>
        </authorList>
    </citation>
    <scope>NUCLEOTIDE SEQUENCE [LARGE SCALE GENOMIC DNA]</scope>
    <source>
        <strain evidence="2 3">ATCC 31255</strain>
    </source>
</reference>
<gene>
    <name evidence="2" type="ORF">SLA_5173</name>
</gene>
<name>A0A160P543_STRLU</name>
<evidence type="ECO:0000313" key="2">
    <source>
        <dbReference type="EMBL" id="BAU86055.1"/>
    </source>
</evidence>
<keyword evidence="3" id="KW-1185">Reference proteome</keyword>
<evidence type="ECO:0000313" key="3">
    <source>
        <dbReference type="Proteomes" id="UP000217676"/>
    </source>
</evidence>
<dbReference type="EMBL" id="AP017424">
    <property type="protein sequence ID" value="BAU86055.1"/>
    <property type="molecule type" value="Genomic_DNA"/>
</dbReference>
<dbReference type="Pfam" id="PF03235">
    <property type="entry name" value="GmrSD_N"/>
    <property type="match status" value="1"/>
</dbReference>
<organism evidence="2 3">
    <name type="scientific">Streptomyces laurentii</name>
    <dbReference type="NCBI Taxonomy" id="39478"/>
    <lineage>
        <taxon>Bacteria</taxon>
        <taxon>Bacillati</taxon>
        <taxon>Actinomycetota</taxon>
        <taxon>Actinomycetes</taxon>
        <taxon>Kitasatosporales</taxon>
        <taxon>Streptomycetaceae</taxon>
        <taxon>Streptomyces</taxon>
    </lineage>
</organism>
<feature type="domain" description="GmrSD restriction endonucleases N-terminal" evidence="1">
    <location>
        <begin position="67"/>
        <end position="200"/>
    </location>
</feature>
<evidence type="ECO:0000259" key="1">
    <source>
        <dbReference type="Pfam" id="PF03235"/>
    </source>
</evidence>
<accession>A0A160P543</accession>
<proteinExistence type="predicted"/>
<protein>
    <recommendedName>
        <fullName evidence="1">GmrSD restriction endonucleases N-terminal domain-containing protein</fullName>
    </recommendedName>
</protein>
<dbReference type="InterPro" id="IPR004919">
    <property type="entry name" value="GmrSD_N"/>
</dbReference>
<dbReference type="AlphaFoldDB" id="A0A160P543"/>
<sequence length="388" mass="44646">MTTSETAPPPVLEEYFLDQPTGVEAETEDEAIPEIERPWKPEQIRVNTKQFSLRNALDMIDDDSLELAPDFQRGRVWKHVQKSRLIESVLLQIPLPAFYFAEDAEGFMRVVDGLQRLSTIHDFVRGEGTSGFALKGLEYLGDSVEGKRFEDLPAPWKRRINNAQIMAHVIDPTTPPDVMYDIFKRINTGGTPLNAQEIRHCMSKDRSRRILKEMTSSDEFNAATNDLGGHERMNDREMALRFAAFWIHGPNEYARFGAMDPFLQRTTAILDSPSEVDDSRVERLMADFRRAMENARLVFEDQAFRKWSLYPNQGKSPINRALFEAWAITLAAYEGHDLEGRRHLIVHAARELMTRDYRYLEAITSSTGDTKRVRYRFDATRQAAEARL</sequence>
<dbReference type="KEGG" id="slau:SLA_5173"/>
<dbReference type="PANTHER" id="PTHR39639">
    <property type="entry name" value="CHROMOSOME 16, WHOLE GENOME SHOTGUN SEQUENCE"/>
    <property type="match status" value="1"/>
</dbReference>
<dbReference type="Proteomes" id="UP000217676">
    <property type="component" value="Chromosome"/>
</dbReference>
<dbReference type="PANTHER" id="PTHR39639:SF1">
    <property type="entry name" value="DUF262 DOMAIN-CONTAINING PROTEIN"/>
    <property type="match status" value="1"/>
</dbReference>